<comment type="caution">
    <text evidence="4">The sequence shown here is derived from an EMBL/GenBank/DDBJ whole genome shotgun (WGS) entry which is preliminary data.</text>
</comment>
<feature type="chain" id="PRO_5045280666" description="Beta-lactamase-related domain-containing protein" evidence="1">
    <location>
        <begin position="22"/>
        <end position="575"/>
    </location>
</feature>
<dbReference type="InterPro" id="IPR012338">
    <property type="entry name" value="Beta-lactam/transpept-like"/>
</dbReference>
<evidence type="ECO:0000313" key="5">
    <source>
        <dbReference type="Proteomes" id="UP001521785"/>
    </source>
</evidence>
<accession>A0ABR3RQ11</accession>
<name>A0ABR3RQ11_9PLEO</name>
<evidence type="ECO:0008006" key="6">
    <source>
        <dbReference type="Google" id="ProtNLM"/>
    </source>
</evidence>
<dbReference type="Pfam" id="PF26335">
    <property type="entry name" value="ARB_00930_C"/>
    <property type="match status" value="1"/>
</dbReference>
<evidence type="ECO:0000259" key="2">
    <source>
        <dbReference type="Pfam" id="PF00144"/>
    </source>
</evidence>
<keyword evidence="5" id="KW-1185">Reference proteome</keyword>
<dbReference type="InterPro" id="IPR001466">
    <property type="entry name" value="Beta-lactam-related"/>
</dbReference>
<dbReference type="Gene3D" id="3.40.710.10">
    <property type="entry name" value="DD-peptidase/beta-lactamase superfamily"/>
    <property type="match status" value="1"/>
</dbReference>
<dbReference type="InterPro" id="IPR058664">
    <property type="entry name" value="ARB_00930-like_C"/>
</dbReference>
<gene>
    <name evidence="4" type="ORF">SLS60_003932</name>
</gene>
<dbReference type="PANTHER" id="PTHR22935:SF97">
    <property type="entry name" value="BETA-LACTAMASE-RELATED DOMAIN-CONTAINING PROTEIN"/>
    <property type="match status" value="1"/>
</dbReference>
<keyword evidence="1" id="KW-0732">Signal</keyword>
<dbReference type="Pfam" id="PF00144">
    <property type="entry name" value="Beta-lactamase"/>
    <property type="match status" value="1"/>
</dbReference>
<dbReference type="Proteomes" id="UP001521785">
    <property type="component" value="Unassembled WGS sequence"/>
</dbReference>
<reference evidence="4 5" key="1">
    <citation type="submission" date="2024-02" db="EMBL/GenBank/DDBJ databases">
        <title>De novo assembly and annotation of 12 fungi associated with fruit tree decline syndrome in Ontario, Canada.</title>
        <authorList>
            <person name="Sulman M."/>
            <person name="Ellouze W."/>
            <person name="Ilyukhin E."/>
        </authorList>
    </citation>
    <scope>NUCLEOTIDE SEQUENCE [LARGE SCALE GENOMIC DNA]</scope>
    <source>
        <strain evidence="4 5">M42-189</strain>
    </source>
</reference>
<sequence length="575" mass="61946">MTLKAFTSVVLLSLVTKHVYAQDVPFSPCPLLGPRFPIPTQLSASPIFQSGLKNLTNAFDDYVANLNGTFGPTSSSTSFSVALFSTDDTNSTRPFLYEYHHTAPSLVNGTSGAVEVDADTVYQIGDLTTLFTTWLFLIEAGEQHWNDPVSRWVPELREAAHGTTSSISVDWDDVTLGDLAAHLGGIGQYTPSNGTSEIGSLLDDLMNATIAAPCESTSGSCDRADFLSYFGSRAPVFAAGTTPIFSNAGFIILAYALESITRQPYDSILESSIIRPLNLSRTTYLERSTQNTTRLAKPSQSASLNTIEGPYNGLSSSVHDISTALRAILASTLLPQSTTRRWLKPVSHTSNLVNSVGRPWEIYSLTATPISPVMPIYQVRGNVGLYASHIGLAPDYNTGFVILAADSEGSPDLNAHADIIATELIPALEQSAIVEASKAFAGTYVSDSNMTLVIPQATDSSPGLSVSHFRLGDKDIRAAYAKINDIAPENLSFRLYPTNAGGDGSRMAFRASFQDVTALADAGTPTCDTWRYIDQFQLHSVSLDEFVFELKDGKAITIKVPAFEDTLSKEGNRVM</sequence>
<feature type="domain" description="Beta-lactamase-like ARB-00930-like C-terminal" evidence="3">
    <location>
        <begin position="433"/>
        <end position="570"/>
    </location>
</feature>
<feature type="signal peptide" evidence="1">
    <location>
        <begin position="1"/>
        <end position="21"/>
    </location>
</feature>
<dbReference type="SUPFAM" id="SSF56601">
    <property type="entry name" value="beta-lactamase/transpeptidase-like"/>
    <property type="match status" value="1"/>
</dbReference>
<protein>
    <recommendedName>
        <fullName evidence="6">Beta-lactamase-related domain-containing protein</fullName>
    </recommendedName>
</protein>
<evidence type="ECO:0000313" key="4">
    <source>
        <dbReference type="EMBL" id="KAL1606527.1"/>
    </source>
</evidence>
<feature type="domain" description="Beta-lactamase-related" evidence="2">
    <location>
        <begin position="112"/>
        <end position="420"/>
    </location>
</feature>
<organism evidence="4 5">
    <name type="scientific">Paraconiothyrium brasiliense</name>
    <dbReference type="NCBI Taxonomy" id="300254"/>
    <lineage>
        <taxon>Eukaryota</taxon>
        <taxon>Fungi</taxon>
        <taxon>Dikarya</taxon>
        <taxon>Ascomycota</taxon>
        <taxon>Pezizomycotina</taxon>
        <taxon>Dothideomycetes</taxon>
        <taxon>Pleosporomycetidae</taxon>
        <taxon>Pleosporales</taxon>
        <taxon>Massarineae</taxon>
        <taxon>Didymosphaeriaceae</taxon>
        <taxon>Paraconiothyrium</taxon>
    </lineage>
</organism>
<evidence type="ECO:0000259" key="3">
    <source>
        <dbReference type="Pfam" id="PF26335"/>
    </source>
</evidence>
<dbReference type="PANTHER" id="PTHR22935">
    <property type="entry name" value="PENICILLIN-BINDING PROTEIN"/>
    <property type="match status" value="1"/>
</dbReference>
<dbReference type="EMBL" id="JAKJXO020000004">
    <property type="protein sequence ID" value="KAL1606527.1"/>
    <property type="molecule type" value="Genomic_DNA"/>
</dbReference>
<evidence type="ECO:0000256" key="1">
    <source>
        <dbReference type="SAM" id="SignalP"/>
    </source>
</evidence>
<dbReference type="InterPro" id="IPR051478">
    <property type="entry name" value="Beta-lactamase-like_AB/R"/>
</dbReference>
<proteinExistence type="predicted"/>